<dbReference type="Gene3D" id="3.40.630.30">
    <property type="match status" value="1"/>
</dbReference>
<dbReference type="STRING" id="1123062.SAMN02745775_10595"/>
<dbReference type="AlphaFoldDB" id="A0A1I4B8X6"/>
<keyword evidence="3" id="KW-1185">Reference proteome</keyword>
<name>A0A1I4B8X6_9PROT</name>
<organism evidence="2 3">
    <name type="scientific">Falsiroseomonas stagni DSM 19981</name>
    <dbReference type="NCBI Taxonomy" id="1123062"/>
    <lineage>
        <taxon>Bacteria</taxon>
        <taxon>Pseudomonadati</taxon>
        <taxon>Pseudomonadota</taxon>
        <taxon>Alphaproteobacteria</taxon>
        <taxon>Acetobacterales</taxon>
        <taxon>Roseomonadaceae</taxon>
        <taxon>Falsiroseomonas</taxon>
    </lineage>
</organism>
<sequence>MICIRRARPGDAAGIAAVHVAAWRSAYAGILGERYLASLSEPRMTAFYERAIMDRRDGHAVFVATAGGGDQPTPEGDGPVPREAAVVGFASGGRARRRGLAEGEVETLYVLDDFRERAVGRRLMRAMAAHLRAIGCNSAMAWVLEDNPSRFFYRHLGGRMAMRESIRVAGQGVEQVAMVWDPIDVLLAATLTTPEGS</sequence>
<dbReference type="GO" id="GO:0016747">
    <property type="term" value="F:acyltransferase activity, transferring groups other than amino-acyl groups"/>
    <property type="evidence" value="ECO:0007669"/>
    <property type="project" value="InterPro"/>
</dbReference>
<proteinExistence type="predicted"/>
<evidence type="ECO:0000313" key="3">
    <source>
        <dbReference type="Proteomes" id="UP000199473"/>
    </source>
</evidence>
<dbReference type="OrthoDB" id="9799154at2"/>
<feature type="domain" description="N-acetyltransferase" evidence="1">
    <location>
        <begin position="2"/>
        <end position="192"/>
    </location>
</feature>
<dbReference type="InterPro" id="IPR000182">
    <property type="entry name" value="GNAT_dom"/>
</dbReference>
<dbReference type="Pfam" id="PF00583">
    <property type="entry name" value="Acetyltransf_1"/>
    <property type="match status" value="1"/>
</dbReference>
<accession>A0A1I4B8X6</accession>
<reference evidence="2 3" key="1">
    <citation type="submission" date="2016-10" db="EMBL/GenBank/DDBJ databases">
        <authorList>
            <person name="de Groot N.N."/>
        </authorList>
    </citation>
    <scope>NUCLEOTIDE SEQUENCE [LARGE SCALE GENOMIC DNA]</scope>
    <source>
        <strain evidence="2 3">DSM 19981</strain>
    </source>
</reference>
<protein>
    <recommendedName>
        <fullName evidence="1">N-acetyltransferase domain-containing protein</fullName>
    </recommendedName>
</protein>
<evidence type="ECO:0000313" key="2">
    <source>
        <dbReference type="EMBL" id="SFK65308.1"/>
    </source>
</evidence>
<dbReference type="Proteomes" id="UP000199473">
    <property type="component" value="Unassembled WGS sequence"/>
</dbReference>
<evidence type="ECO:0000259" key="1">
    <source>
        <dbReference type="PROSITE" id="PS51186"/>
    </source>
</evidence>
<dbReference type="RefSeq" id="WP_092960627.1">
    <property type="nucleotide sequence ID" value="NZ_FOSQ01000005.1"/>
</dbReference>
<dbReference type="EMBL" id="FOSQ01000005">
    <property type="protein sequence ID" value="SFK65308.1"/>
    <property type="molecule type" value="Genomic_DNA"/>
</dbReference>
<dbReference type="CDD" id="cd04301">
    <property type="entry name" value="NAT_SF"/>
    <property type="match status" value="1"/>
</dbReference>
<dbReference type="PROSITE" id="PS51186">
    <property type="entry name" value="GNAT"/>
    <property type="match status" value="1"/>
</dbReference>
<gene>
    <name evidence="2" type="ORF">SAMN02745775_10595</name>
</gene>
<dbReference type="SUPFAM" id="SSF55729">
    <property type="entry name" value="Acyl-CoA N-acyltransferases (Nat)"/>
    <property type="match status" value="1"/>
</dbReference>
<dbReference type="InterPro" id="IPR016181">
    <property type="entry name" value="Acyl_CoA_acyltransferase"/>
</dbReference>